<protein>
    <submittedName>
        <fullName evidence="1">DUF4192 domain-containing protein</fullName>
    </submittedName>
</protein>
<evidence type="ECO:0000313" key="2">
    <source>
        <dbReference type="Proteomes" id="UP000469185"/>
    </source>
</evidence>
<proteinExistence type="predicted"/>
<keyword evidence="2" id="KW-1185">Reference proteome</keyword>
<dbReference type="Proteomes" id="UP000469185">
    <property type="component" value="Unassembled WGS sequence"/>
</dbReference>
<sequence length="357" mass="38335">MKSNQTKVKVSLKSPSEIISVIPRILGFHPAESLVILCMAKPGNEVGLVLRADLPDPGCSDDFAAEIAARAGSDDVGQVVLVWYTSRPDDGDQLPGRVQFTLLADEFRRRDISIPEALLVRDGRWWSYTCAGSCCPRHGTALSPVNSDDVAAFEARRALDGAAVLPGREALAQSVSGPRGHRLAAVRQRIDETGPVFVDDVMNRGVDGARRHALETVRSALCSFADTPGHIDDAVAVRILLSLEDRWVRDALVTWGVDEEVGQFLAFLIALAQSAPDECCAPACTVLAAIAYQHGRGALAAVALERALRHEPDYRLARLLQALLAGQVDPAEIRDLARRARLELGASGMGGDRPAVA</sequence>
<evidence type="ECO:0000313" key="1">
    <source>
        <dbReference type="EMBL" id="NED94989.1"/>
    </source>
</evidence>
<reference evidence="1 2" key="1">
    <citation type="submission" date="2020-02" db="EMBL/GenBank/DDBJ databases">
        <authorList>
            <person name="Li X.-J."/>
            <person name="Feng X.-M."/>
        </authorList>
    </citation>
    <scope>NUCLEOTIDE SEQUENCE [LARGE SCALE GENOMIC DNA]</scope>
    <source>
        <strain evidence="1 2">CGMCC 4.7225</strain>
    </source>
</reference>
<comment type="caution">
    <text evidence="1">The sequence shown here is derived from an EMBL/GenBank/DDBJ whole genome shotgun (WGS) entry which is preliminary data.</text>
</comment>
<dbReference type="AlphaFoldDB" id="A0A6N9YJD9"/>
<gene>
    <name evidence="1" type="ORF">G1H11_06650</name>
</gene>
<accession>A0A6N9YJD9</accession>
<dbReference type="EMBL" id="JAAGOB010000003">
    <property type="protein sequence ID" value="NED94989.1"/>
    <property type="molecule type" value="Genomic_DNA"/>
</dbReference>
<name>A0A6N9YJD9_9ACTN</name>
<dbReference type="Pfam" id="PF13830">
    <property type="entry name" value="DUF4192"/>
    <property type="match status" value="1"/>
</dbReference>
<dbReference type="RefSeq" id="WP_163817329.1">
    <property type="nucleotide sequence ID" value="NZ_JAAGOB010000003.1"/>
</dbReference>
<dbReference type="InterPro" id="IPR025447">
    <property type="entry name" value="DUF4192"/>
</dbReference>
<organism evidence="1 2">
    <name type="scientific">Phytoactinopolyspora alkaliphila</name>
    <dbReference type="NCBI Taxonomy" id="1783498"/>
    <lineage>
        <taxon>Bacteria</taxon>
        <taxon>Bacillati</taxon>
        <taxon>Actinomycetota</taxon>
        <taxon>Actinomycetes</taxon>
        <taxon>Jiangellales</taxon>
        <taxon>Jiangellaceae</taxon>
        <taxon>Phytoactinopolyspora</taxon>
    </lineage>
</organism>